<comment type="caution">
    <text evidence="1">The sequence shown here is derived from an EMBL/GenBank/DDBJ whole genome shotgun (WGS) entry which is preliminary data.</text>
</comment>
<evidence type="ECO:0000313" key="2">
    <source>
        <dbReference type="Proteomes" id="UP001165064"/>
    </source>
</evidence>
<dbReference type="Proteomes" id="UP001165064">
    <property type="component" value="Unassembled WGS sequence"/>
</dbReference>
<reference evidence="1" key="1">
    <citation type="submission" date="2023-04" db="EMBL/GenBank/DDBJ databases">
        <title>Ambrosiozyma monospora NBRC 10751.</title>
        <authorList>
            <person name="Ichikawa N."/>
            <person name="Sato H."/>
            <person name="Tonouchi N."/>
        </authorList>
    </citation>
    <scope>NUCLEOTIDE SEQUENCE</scope>
    <source>
        <strain evidence="1">NBRC 10751</strain>
    </source>
</reference>
<sequence length="681" mass="78457">MTSLPTPPQAPMVWNHTPDSIKSYTEQLINEARALDDKIASLSETATIESVIKPYADLENKQAGLINQLSFYQHVSADKELRDASNESEEKFNAYSIEAGLREDVFKSIHKVYVDTKDSQDLDAETKRFIQKVNKQYERNGLAFPLETREKIKELKQQLSTLAIKFSKNLGEETEFILFTKEQLKGVPEDILSQFEEVKTDDGEIKLKMTFKYPDIFPVLKFASNPDTRKIAFSGDQNKVPENSEILVKAVKLRAELAQLLGYNNFSEYILEERMAKTPEIVNNFLADLRVKLKPLGDKELFKLKELKKADLKARGLPTENTDYYVWDQRYYHTKMLETEYKVDEMKIAEYFPMSNTISKMLEIYETIFNLKFVEIIKEDKLYNTWHEEVKQFAVWKLDNQEDPEFVGYIYFDLHPRKGKYGHAANFGLSPGYTDIFTGARVYPSTSLVCNFTRDKKDKPSLLKHDEVVTFFHELGHGIHDLLGKTKYSRFSGTSVSWDFVEMPSQFLEYFTWCEDQLKSLSQHYQTGKPLPDELIQSLIKSKNVNGAMFNLRQLHFGLFDMSLHTSKDGNVDIDSLWNDLREKVALVKNGDVKTKGYGSFGHMMGGYASGYYGYMWSQVFAADIFYSKFKGNPLNVKSGLEYRDKILSRGGSREEMDNLRDLLGRDPNSDAFLTELGISS</sequence>
<protein>
    <submittedName>
        <fullName evidence="1">Unnamed protein product</fullName>
    </submittedName>
</protein>
<keyword evidence="2" id="KW-1185">Reference proteome</keyword>
<gene>
    <name evidence="1" type="ORF">Amon02_000111100</name>
</gene>
<proteinExistence type="predicted"/>
<accession>A0ACB5STR4</accession>
<organism evidence="1 2">
    <name type="scientific">Ambrosiozyma monospora</name>
    <name type="common">Yeast</name>
    <name type="synonym">Endomycopsis monosporus</name>
    <dbReference type="NCBI Taxonomy" id="43982"/>
    <lineage>
        <taxon>Eukaryota</taxon>
        <taxon>Fungi</taxon>
        <taxon>Dikarya</taxon>
        <taxon>Ascomycota</taxon>
        <taxon>Saccharomycotina</taxon>
        <taxon>Pichiomycetes</taxon>
        <taxon>Pichiales</taxon>
        <taxon>Pichiaceae</taxon>
        <taxon>Ambrosiozyma</taxon>
    </lineage>
</organism>
<evidence type="ECO:0000313" key="1">
    <source>
        <dbReference type="EMBL" id="GME72738.1"/>
    </source>
</evidence>
<dbReference type="EMBL" id="BSXS01000496">
    <property type="protein sequence ID" value="GME72738.1"/>
    <property type="molecule type" value="Genomic_DNA"/>
</dbReference>
<name>A0ACB5STR4_AMBMO</name>